<protein>
    <recommendedName>
        <fullName evidence="5">HotDog ACOT-type domain-containing protein</fullName>
    </recommendedName>
</protein>
<evidence type="ECO:0000259" key="5">
    <source>
        <dbReference type="PROSITE" id="PS51770"/>
    </source>
</evidence>
<dbReference type="Proteomes" id="UP000018731">
    <property type="component" value="Unassembled WGS sequence"/>
</dbReference>
<evidence type="ECO:0000256" key="2">
    <source>
        <dbReference type="ARBA" id="ARBA00022801"/>
    </source>
</evidence>
<keyword evidence="7" id="KW-1185">Reference proteome</keyword>
<feature type="region of interest" description="Disordered" evidence="4">
    <location>
        <begin position="1"/>
        <end position="30"/>
    </location>
</feature>
<evidence type="ECO:0000313" key="7">
    <source>
        <dbReference type="Proteomes" id="UP000018731"/>
    </source>
</evidence>
<dbReference type="PROSITE" id="PS51770">
    <property type="entry name" value="HOTDOG_ACOT"/>
    <property type="match status" value="1"/>
</dbReference>
<dbReference type="STRING" id="1357400.HMPREF2086_01303"/>
<dbReference type="PATRIC" id="fig|1357400.3.peg.1744"/>
<sequence length="185" mass="20323">MSKTSKSTKSTKSTPKSSPKSTPKSKKSAEFITDFTQQENNLLMRILVAPQMANFSGVMHGGELLKLFDQVAYACSTRFCGIGTVTMSVDNVAFYQPIPIGSLLSLYASVNYTGKTSCEVGIKAIAQNVKDRSEAHCASGYYTMVAKSDGKPALMREFTPKSAEEKRRYANALKRRELRGNLVKK</sequence>
<accession>V8C7X4</accession>
<comment type="caution">
    <text evidence="6">The sequence shown here is derived from an EMBL/GenBank/DDBJ whole genome shotgun (WGS) entry which is preliminary data.</text>
</comment>
<dbReference type="PANTHER" id="PTHR11049:SF16">
    <property type="entry name" value="PROTEIN VDLD"/>
    <property type="match status" value="1"/>
</dbReference>
<feature type="compositionally biased region" description="Low complexity" evidence="4">
    <location>
        <begin position="1"/>
        <end position="22"/>
    </location>
</feature>
<name>V8C7X4_9HELI</name>
<keyword evidence="2 3" id="KW-0378">Hydrolase</keyword>
<reference evidence="6 7" key="1">
    <citation type="journal article" date="2014" name="Genome Announc.">
        <title>Draft genome sequences of six enterohepatic helicobacter species isolated from humans and one from rhesus macaques.</title>
        <authorList>
            <person name="Shen Z."/>
            <person name="Sheh A."/>
            <person name="Young S.K."/>
            <person name="Abouelliel A."/>
            <person name="Ward D.V."/>
            <person name="Earl A.M."/>
            <person name="Fox J.G."/>
        </authorList>
    </citation>
    <scope>NUCLEOTIDE SEQUENCE [LARGE SCALE GENOMIC DNA]</scope>
    <source>
        <strain evidence="6 7">MIT 99-5501</strain>
    </source>
</reference>
<dbReference type="CDD" id="cd03442">
    <property type="entry name" value="BFIT_BACH"/>
    <property type="match status" value="1"/>
</dbReference>
<dbReference type="GO" id="GO:0052816">
    <property type="term" value="F:long-chain fatty acyl-CoA hydrolase activity"/>
    <property type="evidence" value="ECO:0007669"/>
    <property type="project" value="TreeGrafter"/>
</dbReference>
<dbReference type="InterPro" id="IPR006683">
    <property type="entry name" value="Thioestr_dom"/>
</dbReference>
<dbReference type="HOGENOM" id="CLU_050164_3_0_7"/>
<comment type="similarity">
    <text evidence="1">Belongs to the acyl coenzyme A hydrolase family.</text>
</comment>
<dbReference type="InterPro" id="IPR040170">
    <property type="entry name" value="Cytosol_ACT"/>
</dbReference>
<organism evidence="6 7">
    <name type="scientific">Helicobacter macacae MIT 99-5501</name>
    <dbReference type="NCBI Taxonomy" id="1357400"/>
    <lineage>
        <taxon>Bacteria</taxon>
        <taxon>Pseudomonadati</taxon>
        <taxon>Campylobacterota</taxon>
        <taxon>Epsilonproteobacteria</taxon>
        <taxon>Campylobacterales</taxon>
        <taxon>Helicobacteraceae</taxon>
        <taxon>Helicobacter</taxon>
    </lineage>
</organism>
<dbReference type="GO" id="GO:0006637">
    <property type="term" value="P:acyl-CoA metabolic process"/>
    <property type="evidence" value="ECO:0007669"/>
    <property type="project" value="TreeGrafter"/>
</dbReference>
<evidence type="ECO:0000256" key="4">
    <source>
        <dbReference type="SAM" id="MobiDB-lite"/>
    </source>
</evidence>
<dbReference type="InterPro" id="IPR033120">
    <property type="entry name" value="HOTDOG_ACOT"/>
</dbReference>
<dbReference type="InterPro" id="IPR029069">
    <property type="entry name" value="HotDog_dom_sf"/>
</dbReference>
<evidence type="ECO:0000256" key="1">
    <source>
        <dbReference type="ARBA" id="ARBA00010458"/>
    </source>
</evidence>
<dbReference type="AlphaFoldDB" id="V8C7X4"/>
<gene>
    <name evidence="6" type="ORF">HMPREF2086_01303</name>
</gene>
<evidence type="ECO:0000256" key="3">
    <source>
        <dbReference type="PROSITE-ProRule" id="PRU01106"/>
    </source>
</evidence>
<proteinExistence type="inferred from homology"/>
<dbReference type="GO" id="GO:0005829">
    <property type="term" value="C:cytosol"/>
    <property type="evidence" value="ECO:0007669"/>
    <property type="project" value="TreeGrafter"/>
</dbReference>
<dbReference type="Pfam" id="PF03061">
    <property type="entry name" value="4HBT"/>
    <property type="match status" value="1"/>
</dbReference>
<evidence type="ECO:0000313" key="6">
    <source>
        <dbReference type="EMBL" id="ETD23498.1"/>
    </source>
</evidence>
<dbReference type="eggNOG" id="COG1607">
    <property type="taxonomic scope" value="Bacteria"/>
</dbReference>
<dbReference type="OrthoDB" id="9809430at2"/>
<dbReference type="SUPFAM" id="SSF54637">
    <property type="entry name" value="Thioesterase/thiol ester dehydrase-isomerase"/>
    <property type="match status" value="1"/>
</dbReference>
<dbReference type="Gene3D" id="3.10.129.10">
    <property type="entry name" value="Hotdog Thioesterase"/>
    <property type="match status" value="1"/>
</dbReference>
<dbReference type="EMBL" id="AZJI01000005">
    <property type="protein sequence ID" value="ETD23498.1"/>
    <property type="molecule type" value="Genomic_DNA"/>
</dbReference>
<dbReference type="PANTHER" id="PTHR11049">
    <property type="entry name" value="ACYL COENZYME A THIOESTER HYDROLASE"/>
    <property type="match status" value="1"/>
</dbReference>
<feature type="domain" description="HotDog ACOT-type" evidence="5">
    <location>
        <begin position="38"/>
        <end position="150"/>
    </location>
</feature>